<sequence length="1325" mass="140968">MQSAWSKNSFKHWRMIITYILIAGLIALGGVLPVQADSSAAGSSFSSFTVTTDTPAYFSGYMDNQGGYSKETPVYHFKFTAADPVQAGDIIQVELPYQYNFEGNPSLFMWTANQAIPTVNMAVMVNGISRSIVDTAATQYSENGKPALQFKMSGGIVSGDSVDIRLMNFLITPDYHYMRPGPQEYAISTDKNVTPLPTTHNLFTNNVADYYPDADSYAAAAVTGYHFKFTVMQPIDPSSSITIVFPQESTRPAVADASKIKINGMAASSAVWSGNELTVQTSIALPSFSTVQIDMDSAAQVTNPSVPGYYNYDIKTSVDPKPASRKIGIMPSSGGALADNPSHNGGYVSSNGNQLRFMFAAPTILKAGDTVTVSSAPGTILSDPSIAAGDIKLEWSAPYQEQNEASPSSVTRLADNKLQFVLPAEYYCDPDYHLVFNLPNVIAQSYGDYEFQVTTSQQRIPASVTLLVTPPQIQNLKLNVSSTVADTPNVSYSFAFETNEPLEEGDAFQIVIPRGMTVPEGIQARDVSVNGVQADSVSYDRFLRKLSVGLPMNLHLMDPVTITIAGSAGLTNPAIGEYSFSVYPMWYDWEAAVVKISFTEAPTMTGITISPNTVDLKLGERVNKQLQVTANFSDQSVKDITASSAGTTYSSSDTNVAIVSADGLIEAQQAGQAVITVTSSGYTHAVNVKVAKADAPPPATVTGITASPKVVELKLGSNVSQQLQVTASLSDQTARDVTAADTGTTYSSSDTNVATVQSNGLIEAKQSGQAVITVTNSVYTDKVNVTVTKADTPTPNITMTGIAVSPKVVELKLGSNVSKQLQVTASLSDQTTKDVTAASTGTSYSSSNTNVATVQSNGLVEAKQSGQAVITVTNSVYTDKVNVTVTKADTPTPNITMTGIAVSPKVVELKLGSNVSKQLQVTASLSDQTTKDVTAASTGTTYSSSDMSIATVQSNGLIEAKQSGQAVITVTNSVYSEKVNVTVAAADQQGGGSSTTRRHHSSLPLQDPDSVEKDIIAAEGGIVDLKGIAYVQIPPAALPADGKIKAAKLPADQAAGMERYSPTVEFSSSTGKTFKLPVTLGFAYQAQQAAAGLKPAVYYYNESQARWVYLGGNWKDNGTITVEVTHFGKFAVFASESVQFQDLNGHWVGGYADRLVGMKVIRGFEDHTFRPDQNVTRAEFVKMIADLTGLPSTAASTAASTAFADNESIPNWARGAVASAVQAGIISGYEEKGKLWFKSNQPITRAEMAVIFNRVLERHLTTTNTDKVVFSDQASIPSWAQSAVTAIAGHKLVSGYQDGSFRPDQSATRAETVKMLYMLSDLLPM</sequence>
<reference evidence="4" key="1">
    <citation type="journal article" date="2019" name="Int. J. Syst. Evol. Microbiol.">
        <title>The Global Catalogue of Microorganisms (GCM) 10K type strain sequencing project: providing services to taxonomists for standard genome sequencing and annotation.</title>
        <authorList>
            <consortium name="The Broad Institute Genomics Platform"/>
            <consortium name="The Broad Institute Genome Sequencing Center for Infectious Disease"/>
            <person name="Wu L."/>
            <person name="Ma J."/>
        </authorList>
    </citation>
    <scope>NUCLEOTIDE SEQUENCE [LARGE SCALE GENOMIC DNA]</scope>
    <source>
        <strain evidence="4">CCUG 53270</strain>
    </source>
</reference>
<dbReference type="PROSITE" id="PS51272">
    <property type="entry name" value="SLH"/>
    <property type="match status" value="3"/>
</dbReference>
<dbReference type="PANTHER" id="PTHR43308:SF5">
    <property type="entry name" value="S-LAYER PROTEIN _ PEPTIDOGLYCAN ENDO-BETA-N-ACETYLGLUCOSAMINIDASE"/>
    <property type="match status" value="1"/>
</dbReference>
<dbReference type="Gene3D" id="2.60.40.1080">
    <property type="match status" value="4"/>
</dbReference>
<evidence type="ECO:0000259" key="2">
    <source>
        <dbReference type="PROSITE" id="PS51272"/>
    </source>
</evidence>
<keyword evidence="4" id="KW-1185">Reference proteome</keyword>
<dbReference type="InterPro" id="IPR001119">
    <property type="entry name" value="SLH_dom"/>
</dbReference>
<evidence type="ECO:0000313" key="3">
    <source>
        <dbReference type="EMBL" id="MFD1220314.1"/>
    </source>
</evidence>
<dbReference type="PANTHER" id="PTHR43308">
    <property type="entry name" value="OUTER MEMBRANE PROTEIN ALPHA-RELATED"/>
    <property type="match status" value="1"/>
</dbReference>
<protein>
    <submittedName>
        <fullName evidence="3">S-layer homology domain-containing protein</fullName>
    </submittedName>
</protein>
<dbReference type="InterPro" id="IPR003343">
    <property type="entry name" value="Big_2"/>
</dbReference>
<feature type="domain" description="SLH" evidence="2">
    <location>
        <begin position="1267"/>
        <end position="1325"/>
    </location>
</feature>
<dbReference type="RefSeq" id="WP_345587009.1">
    <property type="nucleotide sequence ID" value="NZ_BAABJG010000006.1"/>
</dbReference>
<feature type="region of interest" description="Disordered" evidence="1">
    <location>
        <begin position="986"/>
        <end position="1009"/>
    </location>
</feature>
<name>A0ABW3UJ04_9BACL</name>
<dbReference type="EMBL" id="JBHTLU010000013">
    <property type="protein sequence ID" value="MFD1220314.1"/>
    <property type="molecule type" value="Genomic_DNA"/>
</dbReference>
<dbReference type="InterPro" id="IPR051465">
    <property type="entry name" value="Cell_Envelope_Struct_Comp"/>
</dbReference>
<dbReference type="Pfam" id="PF00395">
    <property type="entry name" value="SLH"/>
    <property type="match status" value="3"/>
</dbReference>
<feature type="domain" description="SLH" evidence="2">
    <location>
        <begin position="1135"/>
        <end position="1198"/>
    </location>
</feature>
<comment type="caution">
    <text evidence="3">The sequence shown here is derived from an EMBL/GenBank/DDBJ whole genome shotgun (WGS) entry which is preliminary data.</text>
</comment>
<dbReference type="InterPro" id="IPR008964">
    <property type="entry name" value="Invasin/intimin_cell_adhesion"/>
</dbReference>
<dbReference type="SUPFAM" id="SSF49373">
    <property type="entry name" value="Invasin/intimin cell-adhesion fragments"/>
    <property type="match status" value="4"/>
</dbReference>
<feature type="domain" description="SLH" evidence="2">
    <location>
        <begin position="1200"/>
        <end position="1266"/>
    </location>
</feature>
<evidence type="ECO:0000313" key="4">
    <source>
        <dbReference type="Proteomes" id="UP001597180"/>
    </source>
</evidence>
<dbReference type="Pfam" id="PF02368">
    <property type="entry name" value="Big_2"/>
    <property type="match status" value="3"/>
</dbReference>
<proteinExistence type="predicted"/>
<dbReference type="SMART" id="SM00635">
    <property type="entry name" value="BID_2"/>
    <property type="match status" value="4"/>
</dbReference>
<dbReference type="Proteomes" id="UP001597180">
    <property type="component" value="Unassembled WGS sequence"/>
</dbReference>
<accession>A0ABW3UJ04</accession>
<organism evidence="3 4">
    <name type="scientific">Paenibacillus vulneris</name>
    <dbReference type="NCBI Taxonomy" id="1133364"/>
    <lineage>
        <taxon>Bacteria</taxon>
        <taxon>Bacillati</taxon>
        <taxon>Bacillota</taxon>
        <taxon>Bacilli</taxon>
        <taxon>Bacillales</taxon>
        <taxon>Paenibacillaceae</taxon>
        <taxon>Paenibacillus</taxon>
    </lineage>
</organism>
<evidence type="ECO:0000256" key="1">
    <source>
        <dbReference type="SAM" id="MobiDB-lite"/>
    </source>
</evidence>
<gene>
    <name evidence="3" type="ORF">ACFQ4B_09290</name>
</gene>